<dbReference type="KEGG" id="tas:TASI_0025"/>
<reference evidence="3 4" key="2">
    <citation type="journal article" date="2012" name="PLoS ONE">
        <title>Genomic characterization of the taylorella genus.</title>
        <authorList>
            <person name="Hebert L."/>
            <person name="Moumen B."/>
            <person name="Pons N."/>
            <person name="Duquesne F."/>
            <person name="Breuil M.F."/>
            <person name="Goux D."/>
            <person name="Batto J.M."/>
            <person name="Laugier C."/>
            <person name="Renault P."/>
            <person name="Petry S."/>
        </authorList>
    </citation>
    <scope>NUCLEOTIDE SEQUENCE [LARGE SCALE GENOMIC DNA]</scope>
    <source>
        <strain evidence="3 4">MCE3</strain>
    </source>
</reference>
<feature type="transmembrane region" description="Helical" evidence="2">
    <location>
        <begin position="73"/>
        <end position="94"/>
    </location>
</feature>
<feature type="compositionally biased region" description="Low complexity" evidence="1">
    <location>
        <begin position="227"/>
        <end position="313"/>
    </location>
</feature>
<evidence type="ECO:0000313" key="3">
    <source>
        <dbReference type="EMBL" id="AEP35816.1"/>
    </source>
</evidence>
<keyword evidence="2" id="KW-0472">Membrane</keyword>
<proteinExistence type="predicted"/>
<dbReference type="RefSeq" id="WP_014110715.1">
    <property type="nucleotide sequence ID" value="NC_016043.1"/>
</dbReference>
<protein>
    <submittedName>
        <fullName evidence="3">Uncharacterized protein</fullName>
    </submittedName>
</protein>
<keyword evidence="4" id="KW-1185">Reference proteome</keyword>
<dbReference type="OrthoDB" id="8634640at2"/>
<accession>G4QCZ9</accession>
<keyword evidence="2" id="KW-1133">Transmembrane helix</keyword>
<dbReference type="EMBL" id="CP003059">
    <property type="protein sequence ID" value="AEP35816.1"/>
    <property type="molecule type" value="Genomic_DNA"/>
</dbReference>
<feature type="compositionally biased region" description="Low complexity" evidence="1">
    <location>
        <begin position="321"/>
        <end position="334"/>
    </location>
</feature>
<keyword evidence="2" id="KW-0812">Transmembrane</keyword>
<dbReference type="Proteomes" id="UP000009284">
    <property type="component" value="Chromosome"/>
</dbReference>
<evidence type="ECO:0000256" key="2">
    <source>
        <dbReference type="SAM" id="Phobius"/>
    </source>
</evidence>
<evidence type="ECO:0000313" key="4">
    <source>
        <dbReference type="Proteomes" id="UP000009284"/>
    </source>
</evidence>
<feature type="transmembrane region" description="Helical" evidence="2">
    <location>
        <begin position="23"/>
        <end position="42"/>
    </location>
</feature>
<dbReference type="AlphaFoldDB" id="G4QCZ9"/>
<name>G4QCZ9_TAYAM</name>
<dbReference type="eggNOG" id="ENOG503015Q">
    <property type="taxonomic scope" value="Bacteria"/>
</dbReference>
<gene>
    <name evidence="3" type="ordered locus">TASI_0025</name>
</gene>
<feature type="region of interest" description="Disordered" evidence="1">
    <location>
        <begin position="208"/>
        <end position="336"/>
    </location>
</feature>
<dbReference type="HOGENOM" id="CLU_647096_0_0_4"/>
<feature type="region of interest" description="Disordered" evidence="1">
    <location>
        <begin position="378"/>
        <end position="398"/>
    </location>
</feature>
<dbReference type="STRING" id="1008459.TASI_0025"/>
<reference key="1">
    <citation type="submission" date="2011-09" db="EMBL/GenBank/DDBJ databases">
        <title>Genomic characterization of the Taylorella genus.</title>
        <authorList>
            <person name="Hebert L."/>
            <person name="Moumen B."/>
            <person name="Pons N."/>
            <person name="Duquesne F."/>
            <person name="Breuil M.-F."/>
            <person name="Goux D."/>
            <person name="Batto J.-M."/>
            <person name="Renault P."/>
            <person name="Laugier C."/>
            <person name="Petry S."/>
        </authorList>
    </citation>
    <scope>NUCLEOTIDE SEQUENCE</scope>
    <source>
        <strain>MCE3</strain>
    </source>
</reference>
<evidence type="ECO:0000256" key="1">
    <source>
        <dbReference type="SAM" id="MobiDB-lite"/>
    </source>
</evidence>
<organism evidence="3 4">
    <name type="scientific">Taylorella asinigenitalis (strain MCE3)</name>
    <dbReference type="NCBI Taxonomy" id="1008459"/>
    <lineage>
        <taxon>Bacteria</taxon>
        <taxon>Pseudomonadati</taxon>
        <taxon>Pseudomonadota</taxon>
        <taxon>Betaproteobacteria</taxon>
        <taxon>Burkholderiales</taxon>
        <taxon>Alcaligenaceae</taxon>
        <taxon>Taylorella</taxon>
    </lineage>
</organism>
<sequence>MSKNKHDISVINRTIGKLSRGRNFLRFFVFILILGLWAWGAYELYKYSQTIDYKPLAQYSDQVVTFLEQNGQYIWIGLIALISLIILLSLISWINGSIRRAGDIIPHYEAVDNLIHELSPEGRKVLAWVWESQREPITIKDLRETKQQLKADRVELLNVVEKEANLLGIIPEHLNNDKNHLLQTNRLMAEKQKVERVLSNVDLNLNKQEDVAPNQVPQTKPNDAIKAAPAPTPVAAQAQAQASAQPQVQPTVKPLAPTQTQPKAPAQAQGQQISTPGQTMQQAHHAQMMHQNQQAQAVPQYQQQTTPQGQMSQEAQISRTAAQAQAKPQQASTQIPSVSDGFVAAHPQTAAQFNQAVQSRVEPTLGHSQIQNNEDVPIATPQTNIPKVNFINNPKKNN</sequence>